<proteinExistence type="predicted"/>
<feature type="domain" description="DUF3533" evidence="3">
    <location>
        <begin position="83"/>
        <end position="441"/>
    </location>
</feature>
<keyword evidence="2" id="KW-0472">Membrane</keyword>
<evidence type="ECO:0000256" key="1">
    <source>
        <dbReference type="SAM" id="MobiDB-lite"/>
    </source>
</evidence>
<dbReference type="AlphaFoldDB" id="A0A8H5LLW9"/>
<dbReference type="InterPro" id="IPR053001">
    <property type="entry name" value="MNNG_permease-like"/>
</dbReference>
<comment type="caution">
    <text evidence="4">The sequence shown here is derived from an EMBL/GenBank/DDBJ whole genome shotgun (WGS) entry which is preliminary data.</text>
</comment>
<dbReference type="PANTHER" id="PTHR34814:SF1">
    <property type="entry name" value="NITROSOGUANIDINE RESISTANCE PROTEIN SNG1"/>
    <property type="match status" value="1"/>
</dbReference>
<feature type="transmembrane region" description="Helical" evidence="2">
    <location>
        <begin position="74"/>
        <end position="94"/>
    </location>
</feature>
<feature type="region of interest" description="Disordered" evidence="1">
    <location>
        <begin position="1"/>
        <end position="45"/>
    </location>
</feature>
<dbReference type="GO" id="GO:0016020">
    <property type="term" value="C:membrane"/>
    <property type="evidence" value="ECO:0007669"/>
    <property type="project" value="TreeGrafter"/>
</dbReference>
<name>A0A8H5LLW9_9AGAR</name>
<feature type="transmembrane region" description="Helical" evidence="2">
    <location>
        <begin position="345"/>
        <end position="364"/>
    </location>
</feature>
<dbReference type="PANTHER" id="PTHR34814">
    <property type="entry name" value="NITROSOGUANIDINE RESISTANCE PROTEIN SNG1"/>
    <property type="match status" value="1"/>
</dbReference>
<dbReference type="InterPro" id="IPR022703">
    <property type="entry name" value="DUF3533"/>
</dbReference>
<dbReference type="EMBL" id="JAACJO010000002">
    <property type="protein sequence ID" value="KAF5362375.1"/>
    <property type="molecule type" value="Genomic_DNA"/>
</dbReference>
<protein>
    <recommendedName>
        <fullName evidence="3">DUF3533 domain-containing protein</fullName>
    </recommendedName>
</protein>
<keyword evidence="2" id="KW-1133">Transmembrane helix</keyword>
<feature type="transmembrane region" description="Helical" evidence="2">
    <location>
        <begin position="432"/>
        <end position="452"/>
    </location>
</feature>
<dbReference type="OrthoDB" id="2140105at2759"/>
<dbReference type="Proteomes" id="UP000559027">
    <property type="component" value="Unassembled WGS sequence"/>
</dbReference>
<evidence type="ECO:0000313" key="5">
    <source>
        <dbReference type="Proteomes" id="UP000559027"/>
    </source>
</evidence>
<dbReference type="Pfam" id="PF12051">
    <property type="entry name" value="DUF3533"/>
    <property type="match status" value="1"/>
</dbReference>
<reference evidence="4 5" key="1">
    <citation type="journal article" date="2020" name="ISME J.">
        <title>Uncovering the hidden diversity of litter-decomposition mechanisms in mushroom-forming fungi.</title>
        <authorList>
            <person name="Floudas D."/>
            <person name="Bentzer J."/>
            <person name="Ahren D."/>
            <person name="Johansson T."/>
            <person name="Persson P."/>
            <person name="Tunlid A."/>
        </authorList>
    </citation>
    <scope>NUCLEOTIDE SEQUENCE [LARGE SCALE GENOMIC DNA]</scope>
    <source>
        <strain evidence="4 5">CBS 146.42</strain>
    </source>
</reference>
<gene>
    <name evidence="4" type="ORF">D9756_002817</name>
</gene>
<organism evidence="4 5">
    <name type="scientific">Leucocoprinus leucothites</name>
    <dbReference type="NCBI Taxonomy" id="201217"/>
    <lineage>
        <taxon>Eukaryota</taxon>
        <taxon>Fungi</taxon>
        <taxon>Dikarya</taxon>
        <taxon>Basidiomycota</taxon>
        <taxon>Agaricomycotina</taxon>
        <taxon>Agaricomycetes</taxon>
        <taxon>Agaricomycetidae</taxon>
        <taxon>Agaricales</taxon>
        <taxon>Agaricineae</taxon>
        <taxon>Agaricaceae</taxon>
        <taxon>Leucocoprinus</taxon>
    </lineage>
</organism>
<accession>A0A8H5LLW9</accession>
<evidence type="ECO:0000259" key="3">
    <source>
        <dbReference type="Pfam" id="PF12051"/>
    </source>
</evidence>
<feature type="transmembrane region" description="Helical" evidence="2">
    <location>
        <begin position="312"/>
        <end position="333"/>
    </location>
</feature>
<keyword evidence="2" id="KW-0812">Transmembrane</keyword>
<feature type="transmembrane region" description="Helical" evidence="2">
    <location>
        <begin position="376"/>
        <end position="402"/>
    </location>
</feature>
<feature type="compositionally biased region" description="Basic and acidic residues" evidence="1">
    <location>
        <begin position="1"/>
        <end position="12"/>
    </location>
</feature>
<evidence type="ECO:0000256" key="2">
    <source>
        <dbReference type="SAM" id="Phobius"/>
    </source>
</evidence>
<keyword evidence="5" id="KW-1185">Reference proteome</keyword>
<evidence type="ECO:0000313" key="4">
    <source>
        <dbReference type="EMBL" id="KAF5362375.1"/>
    </source>
</evidence>
<feature type="transmembrane region" description="Helical" evidence="2">
    <location>
        <begin position="266"/>
        <end position="291"/>
    </location>
</feature>
<sequence length="470" mass="51729">MMPDISKDERASTSHSTEMQESQKAERVYGHAPSRSQSGASLNPNAQSGPALYQNTFFSRDPTMTAARKLYMKMLIAGMFASTFVVFGIFPILYGSFYKTPARKLPGWIVDFDGGIVGQAVITGLAAPNPFSLVNWSVMPASQFPGGVNEVANNVAEEKTWVAVTVNSGASSRLSAALASPNASYDGSQAISVYGAEARNENAYRGILIPSAQAGLTIVSTQFAMQSARMVSNSSTVSQLMSTSPQTLVTPIYFNIFNLRPFDQPVASVVVFVGLLFVLILSFFIVMIGFVAREKTNLRRLLTYRSLVQLRLATSFIAYFILSLFDSLLALAFQLNVNKKFGHGGFMVFWMVNFLGMCTMGLAMEGPLSLLGPPGLPFLFLIWILVNVAVCAFPIEVLPVIYRYGYAMPFYAITKACRTIVFSTKNTLGLDFGILVAWTAFCCLTVILFGYVRRRRDMRETRQLEEEKLD</sequence>
<feature type="compositionally biased region" description="Polar residues" evidence="1">
    <location>
        <begin position="34"/>
        <end position="45"/>
    </location>
</feature>